<dbReference type="AlphaFoldDB" id="A0A086Y6Q5"/>
<dbReference type="OrthoDB" id="5197601at2"/>
<dbReference type="InterPro" id="IPR011234">
    <property type="entry name" value="Fumarylacetoacetase-like_C"/>
</dbReference>
<dbReference type="InterPro" id="IPR036663">
    <property type="entry name" value="Fumarylacetoacetase_C_sf"/>
</dbReference>
<dbReference type="GO" id="GO:0046872">
    <property type="term" value="F:metal ion binding"/>
    <property type="evidence" value="ECO:0007669"/>
    <property type="project" value="UniProtKB-KW"/>
</dbReference>
<evidence type="ECO:0000313" key="4">
    <source>
        <dbReference type="Proteomes" id="UP000028826"/>
    </source>
</evidence>
<comment type="similarity">
    <text evidence="1">Belongs to the FAH family.</text>
</comment>
<dbReference type="InterPro" id="IPR051121">
    <property type="entry name" value="FAH"/>
</dbReference>
<comment type="caution">
    <text evidence="3">The sequence shown here is derived from an EMBL/GenBank/DDBJ whole genome shotgun (WGS) entry which is preliminary data.</text>
</comment>
<dbReference type="PANTHER" id="PTHR42796:SF4">
    <property type="entry name" value="FUMARYLACETOACETATE HYDROLASE DOMAIN-CONTAINING PROTEIN 2A"/>
    <property type="match status" value="1"/>
</dbReference>
<dbReference type="EMBL" id="JGYG01000004">
    <property type="protein sequence ID" value="KFI29955.1"/>
    <property type="molecule type" value="Genomic_DNA"/>
</dbReference>
<dbReference type="STRING" id="195105.CN97_14535"/>
<dbReference type="FunFam" id="3.90.850.10:FF:000002">
    <property type="entry name" value="2-hydroxyhepta-2,4-diene-1,7-dioate isomerase"/>
    <property type="match status" value="1"/>
</dbReference>
<evidence type="ECO:0000313" key="3">
    <source>
        <dbReference type="EMBL" id="KFI29955.1"/>
    </source>
</evidence>
<reference evidence="3 4" key="1">
    <citation type="submission" date="2014-03" db="EMBL/GenBank/DDBJ databases">
        <title>Genome of Haematobacter massiliensis CCUG 47968.</title>
        <authorList>
            <person name="Wang D."/>
            <person name="Wang G."/>
        </authorList>
    </citation>
    <scope>NUCLEOTIDE SEQUENCE [LARGE SCALE GENOMIC DNA]</scope>
    <source>
        <strain evidence="3 4">CCUG 47968</strain>
    </source>
</reference>
<dbReference type="GO" id="GO:0019752">
    <property type="term" value="P:carboxylic acid metabolic process"/>
    <property type="evidence" value="ECO:0007669"/>
    <property type="project" value="UniProtKB-ARBA"/>
</dbReference>
<dbReference type="Proteomes" id="UP000028826">
    <property type="component" value="Unassembled WGS sequence"/>
</dbReference>
<protein>
    <submittedName>
        <fullName evidence="3">5-oxopent-3-ene-1,2,5-tricarboxylate decarboxylase</fullName>
    </submittedName>
</protein>
<name>A0A086Y6Q5_9RHOB</name>
<gene>
    <name evidence="3" type="ORF">CN97_14535</name>
</gene>
<dbReference type="Gene3D" id="3.90.850.10">
    <property type="entry name" value="Fumarylacetoacetase-like, C-terminal domain"/>
    <property type="match status" value="1"/>
</dbReference>
<proteinExistence type="inferred from homology"/>
<dbReference type="RefSeq" id="WP_035709807.1">
    <property type="nucleotide sequence ID" value="NZ_CAMIFG010000040.1"/>
</dbReference>
<dbReference type="PANTHER" id="PTHR42796">
    <property type="entry name" value="FUMARYLACETOACETATE HYDROLASE DOMAIN-CONTAINING PROTEIN 2A-RELATED"/>
    <property type="match status" value="1"/>
</dbReference>
<dbReference type="Pfam" id="PF01557">
    <property type="entry name" value="FAA_hydrolase"/>
    <property type="match status" value="1"/>
</dbReference>
<accession>A0A086Y6Q5</accession>
<keyword evidence="2" id="KW-0479">Metal-binding</keyword>
<sequence length="275" mass="29260">MKLMTYEKAGTQGVAAMRGAEWVDLGPMDLLGAIDAPDLDQRVSAAPVLDMSGVKLLPPLPKPGKIICVGLNYADHAAESPYDAPDYPTLFPRFTTSLIADGDPIVRPRISHELDFEGELVAIIGTTGRNIPKAKATSHVAAYSIFNDGSVRDYQFKAPQWTVGKNFDDTGAFGPYAVTADELPDGAKGLRLQTRLNGEVVQSASTDDLLFPVADLISIISEAITLEAGDIIVTGTPAGIGWARTPKLFMKPGDVVEVEIEGIGTLRNPVVDEAA</sequence>
<evidence type="ECO:0000256" key="1">
    <source>
        <dbReference type="ARBA" id="ARBA00010211"/>
    </source>
</evidence>
<evidence type="ECO:0000256" key="2">
    <source>
        <dbReference type="ARBA" id="ARBA00022723"/>
    </source>
</evidence>
<keyword evidence="4" id="KW-1185">Reference proteome</keyword>
<dbReference type="SUPFAM" id="SSF56529">
    <property type="entry name" value="FAH"/>
    <property type="match status" value="1"/>
</dbReference>
<dbReference type="GO" id="GO:0016853">
    <property type="term" value="F:isomerase activity"/>
    <property type="evidence" value="ECO:0007669"/>
    <property type="project" value="UniProtKB-ARBA"/>
</dbReference>
<dbReference type="eggNOG" id="COG0179">
    <property type="taxonomic scope" value="Bacteria"/>
</dbReference>
<organism evidence="3 4">
    <name type="scientific">Haematobacter massiliensis</name>
    <dbReference type="NCBI Taxonomy" id="195105"/>
    <lineage>
        <taxon>Bacteria</taxon>
        <taxon>Pseudomonadati</taxon>
        <taxon>Pseudomonadota</taxon>
        <taxon>Alphaproteobacteria</taxon>
        <taxon>Rhodobacterales</taxon>
        <taxon>Paracoccaceae</taxon>
        <taxon>Haematobacter</taxon>
    </lineage>
</organism>